<feature type="region of interest" description="Disordered" evidence="1">
    <location>
        <begin position="1"/>
        <end position="22"/>
    </location>
</feature>
<feature type="region of interest" description="Disordered" evidence="1">
    <location>
        <begin position="67"/>
        <end position="124"/>
    </location>
</feature>
<dbReference type="Proteomes" id="UP000185687">
    <property type="component" value="Unassembled WGS sequence"/>
</dbReference>
<organism evidence="2 3">
    <name type="scientific">Natronorubrum daqingense</name>
    <dbReference type="NCBI Taxonomy" id="588898"/>
    <lineage>
        <taxon>Archaea</taxon>
        <taxon>Methanobacteriati</taxon>
        <taxon>Methanobacteriota</taxon>
        <taxon>Stenosarchaea group</taxon>
        <taxon>Halobacteria</taxon>
        <taxon>Halobacteriales</taxon>
        <taxon>Natrialbaceae</taxon>
        <taxon>Natronorubrum</taxon>
    </lineage>
</organism>
<feature type="compositionally biased region" description="Pro residues" evidence="1">
    <location>
        <begin position="9"/>
        <end position="22"/>
    </location>
</feature>
<gene>
    <name evidence="2" type="ORF">SAMN05421809_3332</name>
</gene>
<sequence>MASTETFPQPLPHPQQLPHPTIPHPQKLPYHTIPHPQKLPHRCNCSSTTQNLPSSPEIRCVHPRLSTLEHAGSPNGNVDPPRNSTRTCGSDPADECGRSGGDSINDGYVHPSVDTGVSSRPSRKNDTHWFERFGIGWKLATVRESAMNETSFGRVYAGSNGNYYTERQLERNLRSGCWTPCLRQRNPARRLVETREGNLLLVGVVSHPPPWIEIRISKGGARIVDTRVPLPE</sequence>
<keyword evidence="3" id="KW-1185">Reference proteome</keyword>
<evidence type="ECO:0000256" key="1">
    <source>
        <dbReference type="SAM" id="MobiDB-lite"/>
    </source>
</evidence>
<proteinExistence type="predicted"/>
<evidence type="ECO:0000313" key="2">
    <source>
        <dbReference type="EMBL" id="SIS01027.1"/>
    </source>
</evidence>
<evidence type="ECO:0000313" key="3">
    <source>
        <dbReference type="Proteomes" id="UP000185687"/>
    </source>
</evidence>
<protein>
    <submittedName>
        <fullName evidence="2">Uncharacterized protein</fullName>
    </submittedName>
</protein>
<name>A0A1N7FL84_9EURY</name>
<reference evidence="2 3" key="1">
    <citation type="submission" date="2017-01" db="EMBL/GenBank/DDBJ databases">
        <authorList>
            <person name="Mah S.A."/>
            <person name="Swanson W.J."/>
            <person name="Moy G.W."/>
            <person name="Vacquier V.D."/>
        </authorList>
    </citation>
    <scope>NUCLEOTIDE SEQUENCE [LARGE SCALE GENOMIC DNA]</scope>
    <source>
        <strain evidence="2 3">CGMCC 1.8909</strain>
    </source>
</reference>
<accession>A0A1N7FL84</accession>
<dbReference type="AlphaFoldDB" id="A0A1N7FL84"/>
<dbReference type="EMBL" id="FTNP01000006">
    <property type="protein sequence ID" value="SIS01027.1"/>
    <property type="molecule type" value="Genomic_DNA"/>
</dbReference>